<evidence type="ECO:0000256" key="4">
    <source>
        <dbReference type="ARBA" id="ARBA00022448"/>
    </source>
</evidence>
<evidence type="ECO:0000256" key="2">
    <source>
        <dbReference type="ARBA" id="ARBA00005882"/>
    </source>
</evidence>
<evidence type="ECO:0000256" key="9">
    <source>
        <dbReference type="ARBA" id="ARBA00023128"/>
    </source>
</evidence>
<evidence type="ECO:0000256" key="7">
    <source>
        <dbReference type="ARBA" id="ARBA00022946"/>
    </source>
</evidence>
<dbReference type="AlphaFoldDB" id="A0A6J8DUQ2"/>
<dbReference type="GO" id="GO:0022900">
    <property type="term" value="P:electron transport chain"/>
    <property type="evidence" value="ECO:0007669"/>
    <property type="project" value="InterPro"/>
</dbReference>
<dbReference type="InterPro" id="IPR038532">
    <property type="entry name" value="NDUFS4-like_sf"/>
</dbReference>
<dbReference type="OrthoDB" id="3089at2759"/>
<evidence type="ECO:0000256" key="6">
    <source>
        <dbReference type="ARBA" id="ARBA00022792"/>
    </source>
</evidence>
<evidence type="ECO:0000256" key="10">
    <source>
        <dbReference type="ARBA" id="ARBA00023136"/>
    </source>
</evidence>
<organism evidence="12 13">
    <name type="scientific">Mytilus coruscus</name>
    <name type="common">Sea mussel</name>
    <dbReference type="NCBI Taxonomy" id="42192"/>
    <lineage>
        <taxon>Eukaryota</taxon>
        <taxon>Metazoa</taxon>
        <taxon>Spiralia</taxon>
        <taxon>Lophotrochozoa</taxon>
        <taxon>Mollusca</taxon>
        <taxon>Bivalvia</taxon>
        <taxon>Autobranchia</taxon>
        <taxon>Pteriomorphia</taxon>
        <taxon>Mytilida</taxon>
        <taxon>Mytiloidea</taxon>
        <taxon>Mytilidae</taxon>
        <taxon>Mytilinae</taxon>
        <taxon>Mytilus</taxon>
    </lineage>
</organism>
<dbReference type="Pfam" id="PF04800">
    <property type="entry name" value="NDUS4"/>
    <property type="match status" value="1"/>
</dbReference>
<keyword evidence="6 11" id="KW-0999">Mitochondrion inner membrane</keyword>
<keyword evidence="7 11" id="KW-0809">Transit peptide</keyword>
<dbReference type="EMBL" id="CACVKT020007772">
    <property type="protein sequence ID" value="CAC5410510.1"/>
    <property type="molecule type" value="Genomic_DNA"/>
</dbReference>
<comment type="similarity">
    <text evidence="2 11">Belongs to the complex I NDUFS4 subunit family.</text>
</comment>
<accession>A0A6J8DUQ2</accession>
<proteinExistence type="inferred from homology"/>
<keyword evidence="13" id="KW-1185">Reference proteome</keyword>
<sequence>MTSLALGLRNGLKKYISPQNCRGILVSAERASNKSLKTTEKNEVIVDEKPDLAVLSGVPDEQIKTRQVRIFLPAKNAMQSGTYSQRRWKIEFDTQERWENPLMGWTSSGDPLSNLNCTFLTPEDAIAFVEKNGWKYHVEEMKETKFKPKSYGSNFSWDKRCRVSTK</sequence>
<dbReference type="PANTHER" id="PTHR12219">
    <property type="entry name" value="NADH-UBIQUINONE OXIDOREDUCTASE"/>
    <property type="match status" value="1"/>
</dbReference>
<keyword evidence="10 11" id="KW-0472">Membrane</keyword>
<keyword evidence="9 11" id="KW-0496">Mitochondrion</keyword>
<reference evidence="12 13" key="1">
    <citation type="submission" date="2020-06" db="EMBL/GenBank/DDBJ databases">
        <authorList>
            <person name="Li R."/>
            <person name="Bekaert M."/>
        </authorList>
    </citation>
    <scope>NUCLEOTIDE SEQUENCE [LARGE SCALE GENOMIC DNA]</scope>
    <source>
        <strain evidence="13">wild</strain>
    </source>
</reference>
<keyword evidence="8 11" id="KW-0249">Electron transport</keyword>
<evidence type="ECO:0000313" key="12">
    <source>
        <dbReference type="EMBL" id="CAC5410510.1"/>
    </source>
</evidence>
<dbReference type="Gene3D" id="3.30.160.190">
    <property type="entry name" value="atu1810 like domain"/>
    <property type="match status" value="1"/>
</dbReference>
<evidence type="ECO:0000256" key="5">
    <source>
        <dbReference type="ARBA" id="ARBA00022660"/>
    </source>
</evidence>
<evidence type="ECO:0000256" key="1">
    <source>
        <dbReference type="ARBA" id="ARBA00003195"/>
    </source>
</evidence>
<gene>
    <name evidence="12" type="ORF">MCOR_43690</name>
</gene>
<dbReference type="InterPro" id="IPR006885">
    <property type="entry name" value="NADH_UbQ_FeS_4_mit-like"/>
</dbReference>
<dbReference type="PANTHER" id="PTHR12219:SF8">
    <property type="entry name" value="NADH DEHYDROGENASE [UBIQUINONE] IRON-SULFUR PROTEIN 4, MITOCHONDRIAL"/>
    <property type="match status" value="1"/>
</dbReference>
<evidence type="ECO:0000313" key="13">
    <source>
        <dbReference type="Proteomes" id="UP000507470"/>
    </source>
</evidence>
<keyword evidence="5 11" id="KW-0679">Respiratory chain</keyword>
<comment type="subcellular location">
    <subcellularLocation>
        <location evidence="11">Mitochondrion inner membrane</location>
        <topology evidence="11">Peripheral membrane protein</topology>
        <orientation evidence="11">Matrix side</orientation>
    </subcellularLocation>
</comment>
<keyword evidence="4 11" id="KW-0813">Transport</keyword>
<dbReference type="Proteomes" id="UP000507470">
    <property type="component" value="Unassembled WGS sequence"/>
</dbReference>
<dbReference type="FunFam" id="3.30.160.190:FF:000001">
    <property type="entry name" value="NADH-ubiquinone oxidoreductase 21 kDa subunit mitochondrial"/>
    <property type="match status" value="1"/>
</dbReference>
<comment type="function">
    <text evidence="1 11">Accessory subunit of the mitochondrial membrane respiratory chain NADH dehydrogenase (Complex I), that is believed not to be involved in catalysis. Complex I functions in the transfer of electrons from NADH to the respiratory chain. The immediate electron acceptor for the enzyme is believed to be ubiquinone.</text>
</comment>
<protein>
    <recommendedName>
        <fullName evidence="3 11">NADH dehydrogenase [ubiquinone] iron-sulfur protein 4, mitochondrial</fullName>
    </recommendedName>
</protein>
<evidence type="ECO:0000256" key="11">
    <source>
        <dbReference type="RuleBase" id="RU367010"/>
    </source>
</evidence>
<dbReference type="GO" id="GO:0005743">
    <property type="term" value="C:mitochondrial inner membrane"/>
    <property type="evidence" value="ECO:0007669"/>
    <property type="project" value="UniProtKB-SubCell"/>
</dbReference>
<evidence type="ECO:0000256" key="8">
    <source>
        <dbReference type="ARBA" id="ARBA00022982"/>
    </source>
</evidence>
<evidence type="ECO:0000256" key="3">
    <source>
        <dbReference type="ARBA" id="ARBA00015796"/>
    </source>
</evidence>
<name>A0A6J8DUQ2_MYTCO</name>